<organism evidence="2 4">
    <name type="scientific">Flagellimonas pelagia</name>
    <dbReference type="NCBI Taxonomy" id="2306998"/>
    <lineage>
        <taxon>Bacteria</taxon>
        <taxon>Pseudomonadati</taxon>
        <taxon>Bacteroidota</taxon>
        <taxon>Flavobacteriia</taxon>
        <taxon>Flavobacteriales</taxon>
        <taxon>Flavobacteriaceae</taxon>
        <taxon>Flagellimonas</taxon>
    </lineage>
</organism>
<dbReference type="AlphaFoldDB" id="A0A3A1NDS3"/>
<comment type="caution">
    <text evidence="2">The sequence shown here is derived from an EMBL/GenBank/DDBJ whole genome shotgun (WGS) entry which is preliminary data.</text>
</comment>
<dbReference type="RefSeq" id="WP_119649203.1">
    <property type="nucleotide sequence ID" value="NZ_QXFI01000036.1"/>
</dbReference>
<accession>A0A3A1NDS3</accession>
<dbReference type="OrthoDB" id="9795032at2"/>
<evidence type="ECO:0000313" key="2">
    <source>
        <dbReference type="EMBL" id="RIV42182.1"/>
    </source>
</evidence>
<feature type="domain" description="Divergent 4Fe-4S mono-cluster" evidence="1">
    <location>
        <begin position="7"/>
        <end position="69"/>
    </location>
</feature>
<dbReference type="EMBL" id="QXFI01000036">
    <property type="protein sequence ID" value="RIV42182.1"/>
    <property type="molecule type" value="Genomic_DNA"/>
</dbReference>
<dbReference type="Proteomes" id="UP000266691">
    <property type="component" value="Unassembled WGS sequence"/>
</dbReference>
<sequence>MEKIKEYPNGEISVVWKPELCQHAGICVKMLPKVYNPKARPWITVENASTPELKEQVSKCPSGALTYYELKS</sequence>
<name>A0A3A1NDS3_9FLAO</name>
<gene>
    <name evidence="2" type="ORF">D2V05_19015</name>
    <name evidence="3" type="ORF">FQ017_18860</name>
</gene>
<evidence type="ECO:0000313" key="4">
    <source>
        <dbReference type="Proteomes" id="UP000266691"/>
    </source>
</evidence>
<dbReference type="Pfam" id="PF06902">
    <property type="entry name" value="Fer4_19"/>
    <property type="match status" value="1"/>
</dbReference>
<dbReference type="EMBL" id="VNWK01000036">
    <property type="protein sequence ID" value="TXJ91072.1"/>
    <property type="molecule type" value="Genomic_DNA"/>
</dbReference>
<keyword evidence="5" id="KW-1185">Reference proteome</keyword>
<protein>
    <submittedName>
        <fullName evidence="2">(4Fe-4S)-binding protein</fullName>
    </submittedName>
</protein>
<dbReference type="Proteomes" id="UP000321621">
    <property type="component" value="Unassembled WGS sequence"/>
</dbReference>
<proteinExistence type="predicted"/>
<evidence type="ECO:0000313" key="5">
    <source>
        <dbReference type="Proteomes" id="UP000321621"/>
    </source>
</evidence>
<evidence type="ECO:0000313" key="3">
    <source>
        <dbReference type="EMBL" id="TXJ91072.1"/>
    </source>
</evidence>
<reference evidence="2 4" key="1">
    <citation type="submission" date="2018-08" db="EMBL/GenBank/DDBJ databases">
        <title>Proposal of Muricauda 72 sp.nov. and Muricauda NH166 sp.nov., isolated from seawater.</title>
        <authorList>
            <person name="Cheng H."/>
            <person name="Wu Y.-H."/>
            <person name="Guo L.-L."/>
            <person name="Xu X.-W."/>
        </authorList>
    </citation>
    <scope>NUCLEOTIDE SEQUENCE [LARGE SCALE GENOMIC DNA]</scope>
    <source>
        <strain evidence="2 4">72</strain>
    </source>
</reference>
<evidence type="ECO:0000259" key="1">
    <source>
        <dbReference type="Pfam" id="PF06902"/>
    </source>
</evidence>
<reference evidence="3 5" key="2">
    <citation type="submission" date="2019-07" db="EMBL/GenBank/DDBJ databases">
        <title>Draft genome of two Muricauda strains isolated from deep sea.</title>
        <authorList>
            <person name="Sun C."/>
        </authorList>
    </citation>
    <scope>NUCLEOTIDE SEQUENCE [LARGE SCALE GENOMIC DNA]</scope>
    <source>
        <strain evidence="3 5">72</strain>
    </source>
</reference>
<dbReference type="InterPro" id="IPR010693">
    <property type="entry name" value="Divergent_4Fe-4S_mono-cluster"/>
</dbReference>
<dbReference type="SUPFAM" id="SSF54862">
    <property type="entry name" value="4Fe-4S ferredoxins"/>
    <property type="match status" value="1"/>
</dbReference>